<keyword evidence="3 6" id="KW-0812">Transmembrane</keyword>
<evidence type="ECO:0000256" key="1">
    <source>
        <dbReference type="ARBA" id="ARBA00004651"/>
    </source>
</evidence>
<feature type="transmembrane region" description="Helical" evidence="6">
    <location>
        <begin position="148"/>
        <end position="171"/>
    </location>
</feature>
<dbReference type="RefSeq" id="WP_132692307.1">
    <property type="nucleotide sequence ID" value="NZ_SKBU01000023.1"/>
</dbReference>
<feature type="transmembrane region" description="Helical" evidence="6">
    <location>
        <begin position="401"/>
        <end position="422"/>
    </location>
</feature>
<keyword evidence="4 6" id="KW-1133">Transmembrane helix</keyword>
<dbReference type="InterPro" id="IPR036259">
    <property type="entry name" value="MFS_trans_sf"/>
</dbReference>
<dbReference type="AlphaFoldDB" id="A0A4R1BES0"/>
<organism evidence="8 9">
    <name type="scientific">Rubrobacter taiwanensis</name>
    <dbReference type="NCBI Taxonomy" id="185139"/>
    <lineage>
        <taxon>Bacteria</taxon>
        <taxon>Bacillati</taxon>
        <taxon>Actinomycetota</taxon>
        <taxon>Rubrobacteria</taxon>
        <taxon>Rubrobacterales</taxon>
        <taxon>Rubrobacteraceae</taxon>
        <taxon>Rubrobacter</taxon>
    </lineage>
</organism>
<feature type="transmembrane region" description="Helical" evidence="6">
    <location>
        <begin position="242"/>
        <end position="263"/>
    </location>
</feature>
<dbReference type="PANTHER" id="PTHR23519">
    <property type="entry name" value="AUTOPHAGY-RELATED PROTEIN 22"/>
    <property type="match status" value="1"/>
</dbReference>
<evidence type="ECO:0000256" key="5">
    <source>
        <dbReference type="ARBA" id="ARBA00023136"/>
    </source>
</evidence>
<evidence type="ECO:0000313" key="9">
    <source>
        <dbReference type="Proteomes" id="UP000295244"/>
    </source>
</evidence>
<comment type="caution">
    <text evidence="8">The sequence shown here is derived from an EMBL/GenBank/DDBJ whole genome shotgun (WGS) entry which is preliminary data.</text>
</comment>
<dbReference type="Pfam" id="PF11700">
    <property type="entry name" value="ATG22"/>
    <property type="match status" value="2"/>
</dbReference>
<feature type="transmembrane region" description="Helical" evidence="6">
    <location>
        <begin position="20"/>
        <end position="42"/>
    </location>
</feature>
<keyword evidence="9" id="KW-1185">Reference proteome</keyword>
<dbReference type="PROSITE" id="PS50850">
    <property type="entry name" value="MFS"/>
    <property type="match status" value="1"/>
</dbReference>
<feature type="transmembrane region" description="Helical" evidence="6">
    <location>
        <begin position="106"/>
        <end position="127"/>
    </location>
</feature>
<dbReference type="SUPFAM" id="SSF103473">
    <property type="entry name" value="MFS general substrate transporter"/>
    <property type="match status" value="1"/>
</dbReference>
<keyword evidence="5 6" id="KW-0472">Membrane</keyword>
<dbReference type="InterPro" id="IPR020846">
    <property type="entry name" value="MFS_dom"/>
</dbReference>
<sequence>MADTSTPVPRKVSSAAVGAWIVYDFANTIFSLSILSYFFPLWLGDELGGGPDLFNYITAGSMLLVALTAPFFGAVADLRQRRMPYLILFTVLAGLGVLGLDLFGTVAAAAAIFIASNFAYQTTQVFYNSLLPGIAGRRGAGKISGYGVAAGYIGSIFALLFLTLFVTNASMMKEILGPLGFWLQTDEELNSNAFVPTAVLYLLFSLPAFFLVPDRRVREPRPVRVRETYRDILRTVRNIRQYPGMGAFIIATFLFTDAANTVVTNMSLYGRVVFGMQQEDIRNLLIFSTVFAILGSTAFGFVADRLGPKKAMVIVICVWLTAVLVATAAVEAWMLLLAGPLVGVALGSTWVVSRVLLVALSPSEKVGEFFGFYGLAGRFSAVTGPLLTGLILTVFGGLGPGAYRIAVFSLFITLSIALIILLRVPDKRPDRVIEEFSASPPG</sequence>
<gene>
    <name evidence="8" type="ORF">E0L93_12150</name>
</gene>
<evidence type="ECO:0000256" key="4">
    <source>
        <dbReference type="ARBA" id="ARBA00022989"/>
    </source>
</evidence>
<name>A0A4R1BES0_9ACTN</name>
<evidence type="ECO:0000256" key="2">
    <source>
        <dbReference type="ARBA" id="ARBA00022448"/>
    </source>
</evidence>
<dbReference type="Proteomes" id="UP000295244">
    <property type="component" value="Unassembled WGS sequence"/>
</dbReference>
<keyword evidence="2" id="KW-0813">Transport</keyword>
<evidence type="ECO:0000256" key="3">
    <source>
        <dbReference type="ARBA" id="ARBA00022692"/>
    </source>
</evidence>
<proteinExistence type="predicted"/>
<feature type="transmembrane region" description="Helical" evidence="6">
    <location>
        <begin position="372"/>
        <end position="395"/>
    </location>
</feature>
<feature type="domain" description="Major facilitator superfamily (MFS) profile" evidence="7">
    <location>
        <begin position="193"/>
        <end position="442"/>
    </location>
</feature>
<dbReference type="Gene3D" id="1.20.1250.20">
    <property type="entry name" value="MFS general substrate transporter like domains"/>
    <property type="match status" value="2"/>
</dbReference>
<dbReference type="EMBL" id="SKBU01000023">
    <property type="protein sequence ID" value="TCJ15574.1"/>
    <property type="molecule type" value="Genomic_DNA"/>
</dbReference>
<feature type="transmembrane region" description="Helical" evidence="6">
    <location>
        <begin position="83"/>
        <end position="100"/>
    </location>
</feature>
<dbReference type="PANTHER" id="PTHR23519:SF1">
    <property type="entry name" value="AUTOPHAGY-RELATED PROTEIN 22"/>
    <property type="match status" value="1"/>
</dbReference>
<feature type="transmembrane region" description="Helical" evidence="6">
    <location>
        <begin position="341"/>
        <end position="360"/>
    </location>
</feature>
<dbReference type="GO" id="GO:0005886">
    <property type="term" value="C:plasma membrane"/>
    <property type="evidence" value="ECO:0007669"/>
    <property type="project" value="UniProtKB-SubCell"/>
</dbReference>
<feature type="transmembrane region" description="Helical" evidence="6">
    <location>
        <begin position="314"/>
        <end position="335"/>
    </location>
</feature>
<dbReference type="GO" id="GO:0022857">
    <property type="term" value="F:transmembrane transporter activity"/>
    <property type="evidence" value="ECO:0007669"/>
    <property type="project" value="InterPro"/>
</dbReference>
<accession>A0A4R1BES0</accession>
<dbReference type="InterPro" id="IPR024671">
    <property type="entry name" value="Atg22-like"/>
</dbReference>
<comment type="subcellular location">
    <subcellularLocation>
        <location evidence="1">Cell membrane</location>
        <topology evidence="1">Multi-pass membrane protein</topology>
    </subcellularLocation>
</comment>
<protein>
    <submittedName>
        <fullName evidence="8">MFS transporter</fullName>
    </submittedName>
</protein>
<feature type="transmembrane region" description="Helical" evidence="6">
    <location>
        <begin position="54"/>
        <end position="76"/>
    </location>
</feature>
<evidence type="ECO:0000259" key="7">
    <source>
        <dbReference type="PROSITE" id="PS50850"/>
    </source>
</evidence>
<dbReference type="OrthoDB" id="9768783at2"/>
<reference evidence="8 9" key="1">
    <citation type="submission" date="2019-03" db="EMBL/GenBank/DDBJ databases">
        <title>Whole genome sequence of a novel Rubrobacter taiwanensis strain, isolated from Yellowstone National Park.</title>
        <authorList>
            <person name="Freed S."/>
            <person name="Ramaley R.F."/>
            <person name="Kyndt J.A."/>
        </authorList>
    </citation>
    <scope>NUCLEOTIDE SEQUENCE [LARGE SCALE GENOMIC DNA]</scope>
    <source>
        <strain evidence="8 9">Yellowstone</strain>
    </source>
</reference>
<evidence type="ECO:0000313" key="8">
    <source>
        <dbReference type="EMBL" id="TCJ15574.1"/>
    </source>
</evidence>
<feature type="transmembrane region" description="Helical" evidence="6">
    <location>
        <begin position="191"/>
        <end position="212"/>
    </location>
</feature>
<feature type="transmembrane region" description="Helical" evidence="6">
    <location>
        <begin position="283"/>
        <end position="302"/>
    </location>
</feature>
<evidence type="ECO:0000256" key="6">
    <source>
        <dbReference type="SAM" id="Phobius"/>
    </source>
</evidence>
<dbReference type="InterPro" id="IPR050495">
    <property type="entry name" value="ATG22/LtaA_families"/>
</dbReference>